<sequence>MFIHLGEDIIIRTEEVIAILAYDLFQKDKGNKLFIDQVIKDKKFLDLGHHLTKSVVVTDHCTYYSPFSPSTLKRRSQQSFHTI</sequence>
<gene>
    <name evidence="1" type="primary">remB</name>
    <name evidence="1" type="ORF">ACFO4N_13430</name>
</gene>
<dbReference type="RefSeq" id="WP_376846808.1">
    <property type="nucleotide sequence ID" value="NZ_JBHSFW010000011.1"/>
</dbReference>
<dbReference type="EMBL" id="JBHSFW010000011">
    <property type="protein sequence ID" value="MFC4619716.1"/>
    <property type="molecule type" value="Genomic_DNA"/>
</dbReference>
<accession>A0ABV9GQY5</accession>
<dbReference type="NCBIfam" id="NF046065">
    <property type="entry name" value="MtxRegRemB"/>
    <property type="match status" value="1"/>
</dbReference>
<proteinExistence type="predicted"/>
<keyword evidence="2" id="KW-1185">Reference proteome</keyword>
<protein>
    <submittedName>
        <fullName evidence="1">Extracellular matrix regulator RemB</fullName>
    </submittedName>
</protein>
<comment type="caution">
    <text evidence="1">The sequence shown here is derived from an EMBL/GenBank/DDBJ whole genome shotgun (WGS) entry which is preliminary data.</text>
</comment>
<dbReference type="InterPro" id="IPR007169">
    <property type="entry name" value="RemA-like"/>
</dbReference>
<reference evidence="2" key="1">
    <citation type="journal article" date="2019" name="Int. J. Syst. Evol. Microbiol.">
        <title>The Global Catalogue of Microorganisms (GCM) 10K type strain sequencing project: providing services to taxonomists for standard genome sequencing and annotation.</title>
        <authorList>
            <consortium name="The Broad Institute Genomics Platform"/>
            <consortium name="The Broad Institute Genome Sequencing Center for Infectious Disease"/>
            <person name="Wu L."/>
            <person name="Ma J."/>
        </authorList>
    </citation>
    <scope>NUCLEOTIDE SEQUENCE [LARGE SCALE GENOMIC DNA]</scope>
    <source>
        <strain evidence="2">CGMCC 1.16306</strain>
    </source>
</reference>
<evidence type="ECO:0000313" key="2">
    <source>
        <dbReference type="Proteomes" id="UP001596022"/>
    </source>
</evidence>
<organism evidence="1 2">
    <name type="scientific">Camelliibacillus cellulosilyticus</name>
    <dbReference type="NCBI Taxonomy" id="2174486"/>
    <lineage>
        <taxon>Bacteria</taxon>
        <taxon>Bacillati</taxon>
        <taxon>Bacillota</taxon>
        <taxon>Bacilli</taxon>
        <taxon>Bacillales</taxon>
        <taxon>Sporolactobacillaceae</taxon>
        <taxon>Camelliibacillus</taxon>
    </lineage>
</organism>
<evidence type="ECO:0000313" key="1">
    <source>
        <dbReference type="EMBL" id="MFC4619716.1"/>
    </source>
</evidence>
<dbReference type="Proteomes" id="UP001596022">
    <property type="component" value="Unassembled WGS sequence"/>
</dbReference>
<name>A0ABV9GQY5_9BACL</name>
<dbReference type="Pfam" id="PF04025">
    <property type="entry name" value="RemA-like"/>
    <property type="match status" value="1"/>
</dbReference>